<name>C5KDF3_PERM5</name>
<dbReference type="EMBL" id="GG672079">
    <property type="protein sequence ID" value="EER17489.1"/>
    <property type="molecule type" value="Genomic_DNA"/>
</dbReference>
<evidence type="ECO:0000256" key="5">
    <source>
        <dbReference type="ARBA" id="ARBA00022801"/>
    </source>
</evidence>
<dbReference type="PANTHER" id="PTHR11802">
    <property type="entry name" value="SERINE PROTEASE FAMILY S10 SERINE CARBOXYPEPTIDASE"/>
    <property type="match status" value="1"/>
</dbReference>
<keyword evidence="5" id="KW-0378">Hydrolase</keyword>
<feature type="signal peptide" evidence="7">
    <location>
        <begin position="1"/>
        <end position="17"/>
    </location>
</feature>
<keyword evidence="2" id="KW-0121">Carboxypeptidase</keyword>
<dbReference type="OrthoDB" id="443318at2759"/>
<protein>
    <recommendedName>
        <fullName evidence="10">Serine carboxypeptidase</fullName>
    </recommendedName>
</protein>
<evidence type="ECO:0000256" key="3">
    <source>
        <dbReference type="ARBA" id="ARBA00022670"/>
    </source>
</evidence>
<proteinExistence type="inferred from homology"/>
<dbReference type="RefSeq" id="XP_002785693.1">
    <property type="nucleotide sequence ID" value="XM_002785647.1"/>
</dbReference>
<evidence type="ECO:0008006" key="10">
    <source>
        <dbReference type="Google" id="ProtNLM"/>
    </source>
</evidence>
<reference evidence="8 9" key="1">
    <citation type="submission" date="2008-07" db="EMBL/GenBank/DDBJ databases">
        <authorList>
            <person name="El-Sayed N."/>
            <person name="Caler E."/>
            <person name="Inman J."/>
            <person name="Amedeo P."/>
            <person name="Hass B."/>
            <person name="Wortman J."/>
        </authorList>
    </citation>
    <scope>NUCLEOTIDE SEQUENCE [LARGE SCALE GENOMIC DNA]</scope>
    <source>
        <strain evidence="9">ATCC 50983 / TXsc</strain>
    </source>
</reference>
<keyword evidence="3" id="KW-0645">Protease</keyword>
<evidence type="ECO:0000256" key="2">
    <source>
        <dbReference type="ARBA" id="ARBA00022645"/>
    </source>
</evidence>
<evidence type="ECO:0000256" key="6">
    <source>
        <dbReference type="ARBA" id="ARBA00023180"/>
    </source>
</evidence>
<evidence type="ECO:0000256" key="4">
    <source>
        <dbReference type="ARBA" id="ARBA00022729"/>
    </source>
</evidence>
<sequence>MVLILSLIVALVGAESASRPPRGLSKTGKVLCPSGTGKQEYGYIKVSPLQRFFYTSIQADGNPTTAPTFLFINGGPGASSISPALQMNGPCLMSPTSKHLVTNTFSWTGETNGIYVDAPVPAGFSIGPVERGWDNLMQNLEDFVNEFFKQHQNLNRNVHLIGPSASGEVT</sequence>
<dbReference type="GO" id="GO:0006508">
    <property type="term" value="P:proteolysis"/>
    <property type="evidence" value="ECO:0007669"/>
    <property type="project" value="UniProtKB-KW"/>
</dbReference>
<feature type="chain" id="PRO_5002951836" description="Serine carboxypeptidase" evidence="7">
    <location>
        <begin position="18"/>
        <end position="170"/>
    </location>
</feature>
<dbReference type="Proteomes" id="UP000007800">
    <property type="component" value="Unassembled WGS sequence"/>
</dbReference>
<evidence type="ECO:0000256" key="1">
    <source>
        <dbReference type="ARBA" id="ARBA00009431"/>
    </source>
</evidence>
<accession>C5KDF3</accession>
<dbReference type="Gene3D" id="3.40.50.1820">
    <property type="entry name" value="alpha/beta hydrolase"/>
    <property type="match status" value="1"/>
</dbReference>
<dbReference type="Pfam" id="PF00450">
    <property type="entry name" value="Peptidase_S10"/>
    <property type="match status" value="1"/>
</dbReference>
<dbReference type="InParanoid" id="C5KDF3"/>
<dbReference type="GO" id="GO:0004185">
    <property type="term" value="F:serine-type carboxypeptidase activity"/>
    <property type="evidence" value="ECO:0007669"/>
    <property type="project" value="InterPro"/>
</dbReference>
<gene>
    <name evidence="8" type="ORF">Pmar_PMAR008815</name>
</gene>
<dbReference type="InterPro" id="IPR001563">
    <property type="entry name" value="Peptidase_S10"/>
</dbReference>
<keyword evidence="6" id="KW-0325">Glycoprotein</keyword>
<keyword evidence="9" id="KW-1185">Reference proteome</keyword>
<dbReference type="SUPFAM" id="SSF53474">
    <property type="entry name" value="alpha/beta-Hydrolases"/>
    <property type="match status" value="1"/>
</dbReference>
<dbReference type="AlphaFoldDB" id="C5KDF3"/>
<dbReference type="GeneID" id="9062744"/>
<evidence type="ECO:0000313" key="9">
    <source>
        <dbReference type="Proteomes" id="UP000007800"/>
    </source>
</evidence>
<organism evidence="9">
    <name type="scientific">Perkinsus marinus (strain ATCC 50983 / TXsc)</name>
    <dbReference type="NCBI Taxonomy" id="423536"/>
    <lineage>
        <taxon>Eukaryota</taxon>
        <taxon>Sar</taxon>
        <taxon>Alveolata</taxon>
        <taxon>Perkinsozoa</taxon>
        <taxon>Perkinsea</taxon>
        <taxon>Perkinsida</taxon>
        <taxon>Perkinsidae</taxon>
        <taxon>Perkinsus</taxon>
    </lineage>
</organism>
<evidence type="ECO:0000313" key="8">
    <source>
        <dbReference type="EMBL" id="EER17489.1"/>
    </source>
</evidence>
<comment type="similarity">
    <text evidence="1">Belongs to the peptidase S10 family.</text>
</comment>
<keyword evidence="4 7" id="KW-0732">Signal</keyword>
<dbReference type="PANTHER" id="PTHR11802:SF3">
    <property type="entry name" value="RETINOID-INDUCIBLE SERINE CARBOXYPEPTIDASE"/>
    <property type="match status" value="1"/>
</dbReference>
<dbReference type="InterPro" id="IPR029058">
    <property type="entry name" value="AB_hydrolase_fold"/>
</dbReference>
<evidence type="ECO:0000256" key="7">
    <source>
        <dbReference type="SAM" id="SignalP"/>
    </source>
</evidence>